<dbReference type="STRING" id="1176587.A8C56_10320"/>
<evidence type="ECO:0000313" key="3">
    <source>
        <dbReference type="Proteomes" id="UP000077667"/>
    </source>
</evidence>
<evidence type="ECO:0000313" key="2">
    <source>
        <dbReference type="EMBL" id="ANH81326.1"/>
    </source>
</evidence>
<organism evidence="2 3">
    <name type="scientific">Niabella ginsenosidivorans</name>
    <dbReference type="NCBI Taxonomy" id="1176587"/>
    <lineage>
        <taxon>Bacteria</taxon>
        <taxon>Pseudomonadati</taxon>
        <taxon>Bacteroidota</taxon>
        <taxon>Chitinophagia</taxon>
        <taxon>Chitinophagales</taxon>
        <taxon>Chitinophagaceae</taxon>
        <taxon>Niabella</taxon>
    </lineage>
</organism>
<keyword evidence="1" id="KW-0812">Transmembrane</keyword>
<reference evidence="2 3" key="1">
    <citation type="submission" date="2016-05" db="EMBL/GenBank/DDBJ databases">
        <title>Niabella ginsenosidivorans BS26 whole genome sequencing.</title>
        <authorList>
            <person name="Im W.T."/>
            <person name="Siddiqi M.Z."/>
        </authorList>
    </citation>
    <scope>NUCLEOTIDE SEQUENCE [LARGE SCALE GENOMIC DNA]</scope>
    <source>
        <strain evidence="2 3">BS26</strain>
    </source>
</reference>
<dbReference type="RefSeq" id="WP_067755421.1">
    <property type="nucleotide sequence ID" value="NZ_CP015772.1"/>
</dbReference>
<name>A0A1A9I124_9BACT</name>
<feature type="transmembrane region" description="Helical" evidence="1">
    <location>
        <begin position="6"/>
        <end position="25"/>
    </location>
</feature>
<accession>A0A1A9I124</accession>
<dbReference type="KEGG" id="nia:A8C56_10320"/>
<protein>
    <recommendedName>
        <fullName evidence="4">Nitrogen fixation protein FixH</fullName>
    </recommendedName>
</protein>
<keyword evidence="1" id="KW-1133">Transmembrane helix</keyword>
<sequence length="145" mass="16560">MSWGYRVLIILGIFLVGMISMVVVATRQTNEMIDSDYYEKELAYQKVIDGRKRLKATGEAVMIKTLNNFVEVQLPSAASGNIRSGAIEFLRLSGSKGDRKLDMGTSAAPVYRLPVSMLMKGWYRVRMHWVNNDSAYYHEQNFRVQ</sequence>
<dbReference type="OrthoDB" id="1493774at2"/>
<dbReference type="EMBL" id="CP015772">
    <property type="protein sequence ID" value="ANH81326.1"/>
    <property type="molecule type" value="Genomic_DNA"/>
</dbReference>
<dbReference type="Pfam" id="PF05751">
    <property type="entry name" value="FixH"/>
    <property type="match status" value="1"/>
</dbReference>
<keyword evidence="1" id="KW-0472">Membrane</keyword>
<evidence type="ECO:0008006" key="4">
    <source>
        <dbReference type="Google" id="ProtNLM"/>
    </source>
</evidence>
<dbReference type="Proteomes" id="UP000077667">
    <property type="component" value="Chromosome"/>
</dbReference>
<proteinExistence type="predicted"/>
<keyword evidence="3" id="KW-1185">Reference proteome</keyword>
<evidence type="ECO:0000256" key="1">
    <source>
        <dbReference type="SAM" id="Phobius"/>
    </source>
</evidence>
<dbReference type="AlphaFoldDB" id="A0A1A9I124"/>
<dbReference type="InterPro" id="IPR008620">
    <property type="entry name" value="FixH"/>
</dbReference>
<gene>
    <name evidence="2" type="ORF">A8C56_10320</name>
</gene>